<evidence type="ECO:0000256" key="3">
    <source>
        <dbReference type="ARBA" id="ARBA00022553"/>
    </source>
</evidence>
<feature type="region of interest" description="Disordered" evidence="11">
    <location>
        <begin position="719"/>
        <end position="742"/>
    </location>
</feature>
<proteinExistence type="predicted"/>
<feature type="transmembrane region" description="Helical" evidence="12">
    <location>
        <begin position="396"/>
        <end position="414"/>
    </location>
</feature>
<protein>
    <recommendedName>
        <fullName evidence="17">C2 domain protein</fullName>
    </recommendedName>
</protein>
<dbReference type="PROSITE" id="PS51847">
    <property type="entry name" value="SMP"/>
    <property type="match status" value="1"/>
</dbReference>
<feature type="transmembrane region" description="Helical" evidence="12">
    <location>
        <begin position="201"/>
        <end position="218"/>
    </location>
</feature>
<dbReference type="InterPro" id="IPR037767">
    <property type="entry name" value="C2A_Mug190-like"/>
</dbReference>
<dbReference type="AlphaFoldDB" id="A0A9P5GVX6"/>
<dbReference type="Pfam" id="PF00168">
    <property type="entry name" value="C2"/>
    <property type="match status" value="2"/>
</dbReference>
<dbReference type="SMART" id="SM00239">
    <property type="entry name" value="C2"/>
    <property type="match status" value="2"/>
</dbReference>
<keyword evidence="3" id="KW-0597">Phosphoprotein</keyword>
<keyword evidence="2" id="KW-0813">Transport</keyword>
<gene>
    <name evidence="15" type="ORF">PCG10_002259</name>
</gene>
<dbReference type="Pfam" id="PF25331">
    <property type="entry name" value="C2_Mug190_3rd"/>
    <property type="match status" value="1"/>
</dbReference>
<evidence type="ECO:0000256" key="12">
    <source>
        <dbReference type="SAM" id="Phobius"/>
    </source>
</evidence>
<dbReference type="PROSITE" id="PS50004">
    <property type="entry name" value="C2"/>
    <property type="match status" value="2"/>
</dbReference>
<evidence type="ECO:0000256" key="1">
    <source>
        <dbReference type="ARBA" id="ARBA00004586"/>
    </source>
</evidence>
<dbReference type="CDD" id="cd04041">
    <property type="entry name" value="C2A_fungal"/>
    <property type="match status" value="1"/>
</dbReference>
<evidence type="ECO:0000256" key="7">
    <source>
        <dbReference type="ARBA" id="ARBA00022989"/>
    </source>
</evidence>
<keyword evidence="5" id="KW-0677">Repeat</keyword>
<organism evidence="15 16">
    <name type="scientific">Penicillium crustosum</name>
    <name type="common">Blue mold fungus</name>
    <dbReference type="NCBI Taxonomy" id="36656"/>
    <lineage>
        <taxon>Eukaryota</taxon>
        <taxon>Fungi</taxon>
        <taxon>Dikarya</taxon>
        <taxon>Ascomycota</taxon>
        <taxon>Pezizomycotina</taxon>
        <taxon>Eurotiomycetes</taxon>
        <taxon>Eurotiomycetidae</taxon>
        <taxon>Eurotiales</taxon>
        <taxon>Aspergillaceae</taxon>
        <taxon>Penicillium</taxon>
    </lineage>
</organism>
<feature type="compositionally biased region" description="Low complexity" evidence="11">
    <location>
        <begin position="1152"/>
        <end position="1177"/>
    </location>
</feature>
<dbReference type="Pfam" id="PF25669">
    <property type="entry name" value="SMP_MUG190-like"/>
    <property type="match status" value="1"/>
</dbReference>
<dbReference type="PANTHER" id="PTHR47348:SF3">
    <property type="entry name" value="MEIOTICALLY UP-REGULATED GENE 190 PROTEIN"/>
    <property type="match status" value="1"/>
</dbReference>
<evidence type="ECO:0000256" key="6">
    <source>
        <dbReference type="ARBA" id="ARBA00022824"/>
    </source>
</evidence>
<feature type="compositionally biased region" description="Polar residues" evidence="11">
    <location>
        <begin position="129"/>
        <end position="138"/>
    </location>
</feature>
<evidence type="ECO:0000259" key="13">
    <source>
        <dbReference type="PROSITE" id="PS50004"/>
    </source>
</evidence>
<evidence type="ECO:0000256" key="2">
    <source>
        <dbReference type="ARBA" id="ARBA00022448"/>
    </source>
</evidence>
<evidence type="ECO:0000256" key="10">
    <source>
        <dbReference type="ARBA" id="ARBA00023136"/>
    </source>
</evidence>
<dbReference type="InterPro" id="IPR031468">
    <property type="entry name" value="SMP_LBD"/>
</dbReference>
<evidence type="ECO:0000256" key="5">
    <source>
        <dbReference type="ARBA" id="ARBA00022737"/>
    </source>
</evidence>
<reference evidence="15" key="1">
    <citation type="submission" date="2020-02" db="EMBL/GenBank/DDBJ databases">
        <authorList>
            <person name="Lichtner F.J."/>
        </authorList>
    </citation>
    <scope>NUCLEOTIDE SEQUENCE</scope>
    <source>
        <strain evidence="15">G10</strain>
    </source>
</reference>
<feature type="region of interest" description="Disordered" evidence="11">
    <location>
        <begin position="1103"/>
        <end position="1198"/>
    </location>
</feature>
<dbReference type="CDD" id="cd21676">
    <property type="entry name" value="SMP_Mug190"/>
    <property type="match status" value="1"/>
</dbReference>
<comment type="caution">
    <text evidence="15">The sequence shown here is derived from an EMBL/GenBank/DDBJ whole genome shotgun (WGS) entry which is preliminary data.</text>
</comment>
<keyword evidence="10 12" id="KW-0472">Membrane</keyword>
<keyword evidence="4 12" id="KW-0812">Transmembrane</keyword>
<keyword evidence="8" id="KW-0445">Lipid transport</keyword>
<evidence type="ECO:0000256" key="4">
    <source>
        <dbReference type="ARBA" id="ARBA00022692"/>
    </source>
</evidence>
<evidence type="ECO:0000256" key="9">
    <source>
        <dbReference type="ARBA" id="ARBA00023121"/>
    </source>
</evidence>
<accession>A0A9P5GVX6</accession>
<feature type="transmembrane region" description="Helical" evidence="12">
    <location>
        <begin position="224"/>
        <end position="241"/>
    </location>
</feature>
<dbReference type="Gene3D" id="2.60.40.150">
    <property type="entry name" value="C2 domain"/>
    <property type="match status" value="2"/>
</dbReference>
<feature type="compositionally biased region" description="Basic and acidic residues" evidence="11">
    <location>
        <begin position="654"/>
        <end position="667"/>
    </location>
</feature>
<comment type="subcellular location">
    <subcellularLocation>
        <location evidence="1">Endoplasmic reticulum membrane</location>
    </subcellularLocation>
</comment>
<evidence type="ECO:0000256" key="8">
    <source>
        <dbReference type="ARBA" id="ARBA00023055"/>
    </source>
</evidence>
<feature type="region of interest" description="Disordered" evidence="11">
    <location>
        <begin position="654"/>
        <end position="676"/>
    </location>
</feature>
<evidence type="ECO:0000256" key="11">
    <source>
        <dbReference type="SAM" id="MobiDB-lite"/>
    </source>
</evidence>
<name>A0A9P5GVX6_PENCR</name>
<keyword evidence="9" id="KW-0446">Lipid-binding</keyword>
<dbReference type="PANTHER" id="PTHR47348">
    <property type="entry name" value="MEIOTICALLY UP-REGULATED GENE 190 PROTEIN"/>
    <property type="match status" value="1"/>
</dbReference>
<feature type="region of interest" description="Disordered" evidence="11">
    <location>
        <begin position="1"/>
        <end position="138"/>
    </location>
</feature>
<dbReference type="InterPro" id="IPR057349">
    <property type="entry name" value="C2_Mug190_3rd"/>
</dbReference>
<feature type="region of interest" description="Disordered" evidence="11">
    <location>
        <begin position="152"/>
        <end position="171"/>
    </location>
</feature>
<keyword evidence="7 12" id="KW-1133">Transmembrane helix</keyword>
<dbReference type="GO" id="GO:0006869">
    <property type="term" value="P:lipid transport"/>
    <property type="evidence" value="ECO:0007669"/>
    <property type="project" value="UniProtKB-KW"/>
</dbReference>
<feature type="compositionally biased region" description="Basic and acidic residues" evidence="11">
    <location>
        <begin position="1103"/>
        <end position="1115"/>
    </location>
</feature>
<dbReference type="InterPro" id="IPR035892">
    <property type="entry name" value="C2_domain_sf"/>
</dbReference>
<dbReference type="Proteomes" id="UP000701341">
    <property type="component" value="Unassembled WGS sequence"/>
</dbReference>
<dbReference type="InterPro" id="IPR000008">
    <property type="entry name" value="C2_dom"/>
</dbReference>
<feature type="compositionally biased region" description="Basic and acidic residues" evidence="11">
    <location>
        <begin position="720"/>
        <end position="730"/>
    </location>
</feature>
<feature type="domain" description="C2" evidence="13">
    <location>
        <begin position="493"/>
        <end position="622"/>
    </location>
</feature>
<feature type="compositionally biased region" description="Basic and acidic residues" evidence="11">
    <location>
        <begin position="74"/>
        <end position="92"/>
    </location>
</feature>
<dbReference type="InterPro" id="IPR037765">
    <property type="entry name" value="C2B_Tricalbin"/>
</dbReference>
<dbReference type="GO" id="GO:0005789">
    <property type="term" value="C:endoplasmic reticulum membrane"/>
    <property type="evidence" value="ECO:0007669"/>
    <property type="project" value="UniProtKB-SubCell"/>
</dbReference>
<evidence type="ECO:0000313" key="15">
    <source>
        <dbReference type="EMBL" id="KAF7527788.1"/>
    </source>
</evidence>
<keyword evidence="16" id="KW-1185">Reference proteome</keyword>
<feature type="compositionally biased region" description="Basic and acidic residues" evidence="11">
    <location>
        <begin position="31"/>
        <end position="62"/>
    </location>
</feature>
<dbReference type="GO" id="GO:0061817">
    <property type="term" value="P:endoplasmic reticulum-plasma membrane tethering"/>
    <property type="evidence" value="ECO:0007669"/>
    <property type="project" value="InterPro"/>
</dbReference>
<dbReference type="EMBL" id="JAAOZQ010000014">
    <property type="protein sequence ID" value="KAF7527788.1"/>
    <property type="molecule type" value="Genomic_DNA"/>
</dbReference>
<feature type="domain" description="SMP-LTD" evidence="14">
    <location>
        <begin position="268"/>
        <end position="495"/>
    </location>
</feature>
<feature type="compositionally biased region" description="Polar residues" evidence="11">
    <location>
        <begin position="1"/>
        <end position="12"/>
    </location>
</feature>
<evidence type="ECO:0008006" key="17">
    <source>
        <dbReference type="Google" id="ProtNLM"/>
    </source>
</evidence>
<dbReference type="SUPFAM" id="SSF49562">
    <property type="entry name" value="C2 domain (Calcium/lipid-binding domain, CaLB)"/>
    <property type="match status" value="2"/>
</dbReference>
<evidence type="ECO:0000313" key="16">
    <source>
        <dbReference type="Proteomes" id="UP000701341"/>
    </source>
</evidence>
<feature type="domain" description="C2" evidence="13">
    <location>
        <begin position="682"/>
        <end position="826"/>
    </location>
</feature>
<evidence type="ECO:0000259" key="14">
    <source>
        <dbReference type="PROSITE" id="PS51847"/>
    </source>
</evidence>
<dbReference type="GO" id="GO:0008289">
    <property type="term" value="F:lipid binding"/>
    <property type="evidence" value="ECO:0007669"/>
    <property type="project" value="UniProtKB-KW"/>
</dbReference>
<sequence length="1237" mass="137751">MATGQQPKSPQSRRVGEHWSGANPIPTISHFMEHVDAEKKERDRRIDEEQRAKKESAARAKAQEASGAPQEQAGQKDQKDGDAVAHKPREVSQAKMRTVTDPTTGKDIGVEDQDETSMDAVKNPMLTVPNANLGKSTDVQTSADQDLAEYKEKQDITAPPDPIAEGTTSDVPIRGEKTNVLFHPTPTVSYQPMFDSLQKRATALCIGIPIAIIILGRMCGGSLWGLIPLAACVTSGVWLWMQEVIRSGRAMEWSSEQLRGQMATANLLPESVEWMNSFLAVVWGLVNPEMLTPVADTIEDIMQVSAPKVVENVRIAEIDQGSNPLRILSMRALPDDHVQGLKDNIHEENRKNKDPQEAAAAEEGGSYYNMEASFAYHASPTGQSASSKARNMHMQLVFYLGIRGLFGVPFPVFVELIELVGTVRMRFQMMPEAPFMKDVTFTLVGIPHVRAGCMPMFRTGVNVLNLPLISNFVNSAISTACGMFAAPKSMTMDLGMMLTGDDIHKDTLALGVMWIRIHRAVGLSKQDTRGSEGGGSDPYINLSFSKYGKPMYCTRVITDDLNPIWEETAALLVTPELIKADENLSIELWDSDRNTADDIVGKVELPIREMLQHPSKMYPQVSKLQGMNEGSEMPGQLHWEVGYFGKPKLRPELRTDGKKKDLPENLKGDPNFEDEKGAINNEEEDAVMHTPPDPIWPSGIVHIVVHQIVNLQLANIKGSDGNRKGKEYEPAKPYGENTEEEGEDLPTSYCKVLLNDQLIYRTRAKAVSSKPIFNAGTERFVRDWRSAVVTITVRDQRYREHDPILGVVPLKLSDILQTSSQVTRWYPLDGGIGFGRIRISLLFRHVETKLPLTMLGWDVGTFEFAGQTIIAKDYGRNTKIKLRTGGSVGKLSRHICHMQGNDAVFDTSDETFRDTLRMPVKHRYRSPIVFEFHNQGKRSAAAYAVLWLQHLVDNEETDIDLPIWTTKMGARLTQNYVTEQNWKAKETPGLEDLTEVGRLQFRCKFSPGIDESHERFVVDNDSRETFETWEACLSQGVRSRTVNIEVPPEVQEKHEQSLIDGRDILKQASPAERQRWIDHDGQDWSGAFGQDPRAFTDSIGRKVAEPGRDQPHHDPYTPPPLKDQASSHRASYQGGENEDDDTSDSDDELESLSKGPSTISGSGGASSSLAQSNMSASQVNRANKHSEQRQQRGLMQWKPARNAAFAKNEAKFALQKMKKKIGVGGLTGREPDVETET</sequence>
<feature type="compositionally biased region" description="Acidic residues" evidence="11">
    <location>
        <begin position="1136"/>
        <end position="1150"/>
    </location>
</feature>
<dbReference type="CDD" id="cd04052">
    <property type="entry name" value="C2B_Tricalbin-like"/>
    <property type="match status" value="1"/>
</dbReference>
<keyword evidence="6" id="KW-0256">Endoplasmic reticulum</keyword>